<keyword evidence="1" id="KW-0472">Membrane</keyword>
<feature type="transmembrane region" description="Helical" evidence="1">
    <location>
        <begin position="6"/>
        <end position="29"/>
    </location>
</feature>
<organism evidence="2 3">
    <name type="scientific">Paenibacillus sambharensis</name>
    <dbReference type="NCBI Taxonomy" id="1803190"/>
    <lineage>
        <taxon>Bacteria</taxon>
        <taxon>Bacillati</taxon>
        <taxon>Bacillota</taxon>
        <taxon>Bacilli</taxon>
        <taxon>Bacillales</taxon>
        <taxon>Paenibacillaceae</taxon>
        <taxon>Paenibacillus</taxon>
    </lineage>
</organism>
<protein>
    <submittedName>
        <fullName evidence="2">DUF3891 domain-containing protein</fullName>
    </submittedName>
</protein>
<keyword evidence="1" id="KW-1133">Transmembrane helix</keyword>
<dbReference type="InterPro" id="IPR024992">
    <property type="entry name" value="DUF3891"/>
</dbReference>
<evidence type="ECO:0000313" key="2">
    <source>
        <dbReference type="EMBL" id="PZD94476.1"/>
    </source>
</evidence>
<dbReference type="AlphaFoldDB" id="A0A2W1L5C0"/>
<dbReference type="Pfam" id="PF13030">
    <property type="entry name" value="DUF3891"/>
    <property type="match status" value="1"/>
</dbReference>
<name>A0A2W1L5C0_9BACL</name>
<keyword evidence="3" id="KW-1185">Reference proteome</keyword>
<dbReference type="Proteomes" id="UP000249522">
    <property type="component" value="Unassembled WGS sequence"/>
</dbReference>
<reference evidence="2 3" key="1">
    <citation type="submission" date="2018-06" db="EMBL/GenBank/DDBJ databases">
        <title>Paenibacillus imtechensis sp. nov.</title>
        <authorList>
            <person name="Pinnaka A.K."/>
            <person name="Singh H."/>
            <person name="Kaur M."/>
        </authorList>
    </citation>
    <scope>NUCLEOTIDE SEQUENCE [LARGE SCALE GENOMIC DNA]</scope>
    <source>
        <strain evidence="2 3">SMB1</strain>
    </source>
</reference>
<evidence type="ECO:0000313" key="3">
    <source>
        <dbReference type="Proteomes" id="UP000249522"/>
    </source>
</evidence>
<comment type="caution">
    <text evidence="2">The sequence shown here is derived from an EMBL/GenBank/DDBJ whole genome shotgun (WGS) entry which is preliminary data.</text>
</comment>
<sequence>MGAYTIAIFFYIEASCLYAALSLTICVILKIEVLVSNQGGVSVIIRETNHGFILIAQHDHGQLSGQIARHFRPAYIMNQAFTEDVLAAITEHDRSWIALDSVPIWNDKNRAPYSFLDYPLQPKVVLYRYGIDQIEQMNPYAALLCSLHYASFRVFHNTEDEFCLAFYEHETRRQERLRAQLSPLDSRMVESHFRMLQLCDDLSLYVCLNEAGADKKHEHPWYRSGFAGSEPFSPDGKGQLSAVWLNQEDIAVTPFPFTANFTASLRYKFVTKELICETGIHEAYTQTEWSWQTVRFAAAGPQEESNNDAD</sequence>
<dbReference type="EMBL" id="QKRB01000053">
    <property type="protein sequence ID" value="PZD94476.1"/>
    <property type="molecule type" value="Genomic_DNA"/>
</dbReference>
<proteinExistence type="predicted"/>
<dbReference type="OrthoDB" id="190426at2"/>
<gene>
    <name evidence="2" type="ORF">DNH61_18975</name>
</gene>
<keyword evidence="1" id="KW-0812">Transmembrane</keyword>
<accession>A0A2W1L5C0</accession>
<evidence type="ECO:0000256" key="1">
    <source>
        <dbReference type="SAM" id="Phobius"/>
    </source>
</evidence>